<dbReference type="PANTHER" id="PTHR31488:SF4">
    <property type="entry name" value="C-MANNOSYLTRANSFERASE DPY19L3-RELATED"/>
    <property type="match status" value="1"/>
</dbReference>
<feature type="transmembrane region" description="Helical" evidence="8">
    <location>
        <begin position="520"/>
        <end position="538"/>
    </location>
</feature>
<protein>
    <recommendedName>
        <fullName evidence="11">Dpy-19 like C-mannosyltransferase 3</fullName>
    </recommendedName>
</protein>
<dbReference type="Proteomes" id="UP000265040">
    <property type="component" value="Chromosome 3"/>
</dbReference>
<feature type="transmembrane region" description="Helical" evidence="8">
    <location>
        <begin position="423"/>
        <end position="442"/>
    </location>
</feature>
<feature type="transmembrane region" description="Helical" evidence="8">
    <location>
        <begin position="334"/>
        <end position="357"/>
    </location>
</feature>
<evidence type="ECO:0000313" key="10">
    <source>
        <dbReference type="Proteomes" id="UP000265040"/>
    </source>
</evidence>
<evidence type="ECO:0000256" key="6">
    <source>
        <dbReference type="ARBA" id="ARBA00022989"/>
    </source>
</evidence>
<keyword evidence="7 8" id="KW-0472">Membrane</keyword>
<feature type="transmembrane region" description="Helical" evidence="8">
    <location>
        <begin position="216"/>
        <end position="234"/>
    </location>
</feature>
<proteinExistence type="inferred from homology"/>
<feature type="transmembrane region" description="Helical" evidence="8">
    <location>
        <begin position="463"/>
        <end position="481"/>
    </location>
</feature>
<feature type="transmembrane region" description="Helical" evidence="8">
    <location>
        <begin position="364"/>
        <end position="381"/>
    </location>
</feature>
<dbReference type="InterPro" id="IPR018732">
    <property type="entry name" value="Dpy-19/Dpy-19-like"/>
</dbReference>
<gene>
    <name evidence="9" type="primary">DPY19L3</name>
</gene>
<keyword evidence="6 8" id="KW-1133">Transmembrane helix</keyword>
<evidence type="ECO:0000256" key="4">
    <source>
        <dbReference type="ARBA" id="ARBA00022679"/>
    </source>
</evidence>
<evidence type="ECO:0000313" key="9">
    <source>
        <dbReference type="Ensembl" id="ENSATEP00000063032.2"/>
    </source>
</evidence>
<reference evidence="9" key="1">
    <citation type="submission" date="2021-04" db="EMBL/GenBank/DDBJ databases">
        <authorList>
            <consortium name="Wellcome Sanger Institute Data Sharing"/>
        </authorList>
    </citation>
    <scope>NUCLEOTIDE SEQUENCE [LARGE SCALE GENOMIC DNA]</scope>
</reference>
<dbReference type="GeneTree" id="ENSGT00530000063023"/>
<evidence type="ECO:0000256" key="8">
    <source>
        <dbReference type="SAM" id="Phobius"/>
    </source>
</evidence>
<evidence type="ECO:0000256" key="1">
    <source>
        <dbReference type="ARBA" id="ARBA00004141"/>
    </source>
</evidence>
<keyword evidence="5 8" id="KW-0812">Transmembrane</keyword>
<comment type="subcellular location">
    <subcellularLocation>
        <location evidence="1">Membrane</location>
        <topology evidence="1">Multi-pass membrane protein</topology>
    </subcellularLocation>
</comment>
<evidence type="ECO:0000256" key="3">
    <source>
        <dbReference type="ARBA" id="ARBA00022676"/>
    </source>
</evidence>
<dbReference type="Pfam" id="PF10034">
    <property type="entry name" value="Dpy19"/>
    <property type="match status" value="2"/>
</dbReference>
<dbReference type="PANTHER" id="PTHR31488">
    <property type="entry name" value="DPY-19-LIKE 1, LIKE (H. SAPIENS)"/>
    <property type="match status" value="1"/>
</dbReference>
<feature type="transmembrane region" description="Helical" evidence="8">
    <location>
        <begin position="278"/>
        <end position="294"/>
    </location>
</feature>
<accession>A0A7N6BHG4</accession>
<dbReference type="GO" id="GO:0005637">
    <property type="term" value="C:nuclear inner membrane"/>
    <property type="evidence" value="ECO:0007669"/>
    <property type="project" value="TreeGrafter"/>
</dbReference>
<evidence type="ECO:0000256" key="2">
    <source>
        <dbReference type="ARBA" id="ARBA00008744"/>
    </source>
</evidence>
<dbReference type="GO" id="GO:0000030">
    <property type="term" value="F:mannosyltransferase activity"/>
    <property type="evidence" value="ECO:0007669"/>
    <property type="project" value="TreeGrafter"/>
</dbReference>
<dbReference type="Ensembl" id="ENSATET00000048291.2">
    <property type="protein sequence ID" value="ENSATEP00000063032.2"/>
    <property type="gene ID" value="ENSATEG00000008590.3"/>
</dbReference>
<organism evidence="9 10">
    <name type="scientific">Anabas testudineus</name>
    <name type="common">Climbing perch</name>
    <name type="synonym">Anthias testudineus</name>
    <dbReference type="NCBI Taxonomy" id="64144"/>
    <lineage>
        <taxon>Eukaryota</taxon>
        <taxon>Metazoa</taxon>
        <taxon>Chordata</taxon>
        <taxon>Craniata</taxon>
        <taxon>Vertebrata</taxon>
        <taxon>Euteleostomi</taxon>
        <taxon>Actinopterygii</taxon>
        <taxon>Neopterygii</taxon>
        <taxon>Teleostei</taxon>
        <taxon>Neoteleostei</taxon>
        <taxon>Acanthomorphata</taxon>
        <taxon>Anabantaria</taxon>
        <taxon>Anabantiformes</taxon>
        <taxon>Anabantoidei</taxon>
        <taxon>Anabantidae</taxon>
        <taxon>Anabas</taxon>
    </lineage>
</organism>
<feature type="transmembrane region" description="Helical" evidence="8">
    <location>
        <begin position="80"/>
        <end position="103"/>
    </location>
</feature>
<keyword evidence="3" id="KW-0328">Glycosyltransferase</keyword>
<evidence type="ECO:0000256" key="7">
    <source>
        <dbReference type="ARBA" id="ARBA00023136"/>
    </source>
</evidence>
<dbReference type="AlphaFoldDB" id="A0A7N6BHG4"/>
<reference evidence="9" key="2">
    <citation type="submission" date="2025-08" db="UniProtKB">
        <authorList>
            <consortium name="Ensembl"/>
        </authorList>
    </citation>
    <scope>IDENTIFICATION</scope>
</reference>
<reference evidence="9" key="3">
    <citation type="submission" date="2025-09" db="UniProtKB">
        <authorList>
            <consortium name="Ensembl"/>
        </authorList>
    </citation>
    <scope>IDENTIFICATION</scope>
</reference>
<evidence type="ECO:0008006" key="11">
    <source>
        <dbReference type="Google" id="ProtNLM"/>
    </source>
</evidence>
<name>A0A7N6BHG4_ANATE</name>
<comment type="similarity">
    <text evidence="2">Belongs to the dpy-19 family.</text>
</comment>
<keyword evidence="4" id="KW-0808">Transferase</keyword>
<feature type="transmembrane region" description="Helical" evidence="8">
    <location>
        <begin position="487"/>
        <end position="508"/>
    </location>
</feature>
<keyword evidence="10" id="KW-1185">Reference proteome</keyword>
<sequence>MICTSLVFTVQKNSNNICVTFRLITYCRILTLHSHHKCYDTSKVCCESGVILHNVETHRDNITDYREHIVNDGCDWSWEAIIWTSIGWSVSVGLGLLCCIYVATLHENDLWFSNIKEVEREISFRTECGLYYSYYKQMLQAPSIQEGLSDLIHDNLTESKRTINLLQRMNIYQEVFLSVLYRSLPIQSYLEPVYFYIYTVFSLQAVYVIALYLTAWLLSGSWLAGTLTGVWYILNRVDTTRVEFTISLRENWSLPFLALQVTAITCYLRPQLTALQQVLVWLMYVTTFCFCLTWQFNQFILLVQALVIYTLDCVDLLTTTQVTTLYLVQVSGLLSVWLLQFCNSMILGSLVLSFIVAALFKSRLCVSFIFLCPPFSFFYTIPPPSLSSCRDFDASLYLCEEAFGLLPLDTLDRLASTLLLHPYSLTLLLLSGMLAVAALQNLSPPEERKGAAEGQLNAFRPDVAYNLLHTLFYGLLAFSTMRMKYIWTGHMCAVAAYGVCGKELWTLLLTTLRCNSKLRLVRYAVPLVMIGCLYYKFWPKLMEELSELREFYDPDTVELMTWISTKTPKRAVFAGSMQLLAGIKLCTGRVLTNHPHYEDKDLRERTKQVYQVYACRSPEEVHDILRAAGADYVVLENSICYERRHRRGCRLRDLLDLANGHIMDGPGENDPDLAPASHPRFCEAIKTDTVAYTALFTRTFQNKTFHVYRVKKKHKKIPKSSPEPSATQ</sequence>
<evidence type="ECO:0000256" key="5">
    <source>
        <dbReference type="ARBA" id="ARBA00022692"/>
    </source>
</evidence>